<gene>
    <name evidence="9" type="ORF">Zmor_025318</name>
</gene>
<keyword evidence="10" id="KW-1185">Reference proteome</keyword>
<accession>A0AA38HRJ8</accession>
<comment type="function">
    <text evidence="3">Acyl-CoA synthases catalyze the initial reaction in fatty acid metabolism, by forming a thioester with CoA. Has some preference toward medium-chain substrates. Plays a role in adipocyte differentiation.</text>
</comment>
<dbReference type="Gene3D" id="3.30.300.30">
    <property type="match status" value="1"/>
</dbReference>
<dbReference type="PANTHER" id="PTHR43201:SF5">
    <property type="entry name" value="MEDIUM-CHAIN ACYL-COA LIGASE ACSF2, MITOCHONDRIAL"/>
    <property type="match status" value="1"/>
</dbReference>
<organism evidence="9 10">
    <name type="scientific">Zophobas morio</name>
    <dbReference type="NCBI Taxonomy" id="2755281"/>
    <lineage>
        <taxon>Eukaryota</taxon>
        <taxon>Metazoa</taxon>
        <taxon>Ecdysozoa</taxon>
        <taxon>Arthropoda</taxon>
        <taxon>Hexapoda</taxon>
        <taxon>Insecta</taxon>
        <taxon>Pterygota</taxon>
        <taxon>Neoptera</taxon>
        <taxon>Endopterygota</taxon>
        <taxon>Coleoptera</taxon>
        <taxon>Polyphaga</taxon>
        <taxon>Cucujiformia</taxon>
        <taxon>Tenebrionidae</taxon>
        <taxon>Zophobas</taxon>
    </lineage>
</organism>
<evidence type="ECO:0000313" key="9">
    <source>
        <dbReference type="EMBL" id="KAJ3642553.1"/>
    </source>
</evidence>
<evidence type="ECO:0000256" key="4">
    <source>
        <dbReference type="ARBA" id="ARBA00039638"/>
    </source>
</evidence>
<evidence type="ECO:0000256" key="3">
    <source>
        <dbReference type="ARBA" id="ARBA00037247"/>
    </source>
</evidence>
<dbReference type="GO" id="GO:0006631">
    <property type="term" value="P:fatty acid metabolic process"/>
    <property type="evidence" value="ECO:0007669"/>
    <property type="project" value="TreeGrafter"/>
</dbReference>
<evidence type="ECO:0000313" key="10">
    <source>
        <dbReference type="Proteomes" id="UP001168821"/>
    </source>
</evidence>
<dbReference type="PANTHER" id="PTHR43201">
    <property type="entry name" value="ACYL-COA SYNTHETASE"/>
    <property type="match status" value="1"/>
</dbReference>
<keyword evidence="2" id="KW-0436">Ligase</keyword>
<comment type="catalytic activity">
    <reaction evidence="5">
        <text>octanoate + ATP + CoA = octanoyl-CoA + AMP + diphosphate</text>
        <dbReference type="Rhea" id="RHEA:33631"/>
        <dbReference type="ChEBI" id="CHEBI:25646"/>
        <dbReference type="ChEBI" id="CHEBI:30616"/>
        <dbReference type="ChEBI" id="CHEBI:33019"/>
        <dbReference type="ChEBI" id="CHEBI:57287"/>
        <dbReference type="ChEBI" id="CHEBI:57386"/>
        <dbReference type="ChEBI" id="CHEBI:456215"/>
    </reaction>
</comment>
<dbReference type="Proteomes" id="UP001168821">
    <property type="component" value="Unassembled WGS sequence"/>
</dbReference>
<evidence type="ECO:0000259" key="8">
    <source>
        <dbReference type="Pfam" id="PF13193"/>
    </source>
</evidence>
<reference evidence="9" key="1">
    <citation type="journal article" date="2023" name="G3 (Bethesda)">
        <title>Whole genome assemblies of Zophobas morio and Tenebrio molitor.</title>
        <authorList>
            <person name="Kaur S."/>
            <person name="Stinson S.A."/>
            <person name="diCenzo G.C."/>
        </authorList>
    </citation>
    <scope>NUCLEOTIDE SEQUENCE</scope>
    <source>
        <strain evidence="9">QUZm001</strain>
    </source>
</reference>
<dbReference type="AlphaFoldDB" id="A0AA38HRJ8"/>
<proteinExistence type="inferred from homology"/>
<comment type="catalytic activity">
    <reaction evidence="6">
        <text>a medium-chain fatty acid + ATP + CoA = a medium-chain fatty acyl-CoA + AMP + diphosphate</text>
        <dbReference type="Rhea" id="RHEA:48340"/>
        <dbReference type="ChEBI" id="CHEBI:30616"/>
        <dbReference type="ChEBI" id="CHEBI:33019"/>
        <dbReference type="ChEBI" id="CHEBI:57287"/>
        <dbReference type="ChEBI" id="CHEBI:59558"/>
        <dbReference type="ChEBI" id="CHEBI:90546"/>
        <dbReference type="ChEBI" id="CHEBI:456215"/>
        <dbReference type="EC" id="6.2.1.2"/>
    </reaction>
</comment>
<dbReference type="Gene3D" id="3.40.50.12780">
    <property type="entry name" value="N-terminal domain of ligase-like"/>
    <property type="match status" value="1"/>
</dbReference>
<dbReference type="InterPro" id="IPR045851">
    <property type="entry name" value="AMP-bd_C_sf"/>
</dbReference>
<evidence type="ECO:0000259" key="7">
    <source>
        <dbReference type="Pfam" id="PF00501"/>
    </source>
</evidence>
<dbReference type="InterPro" id="IPR042099">
    <property type="entry name" value="ANL_N_sf"/>
</dbReference>
<dbReference type="GO" id="GO:0031956">
    <property type="term" value="F:medium-chain fatty acid-CoA ligase activity"/>
    <property type="evidence" value="ECO:0007669"/>
    <property type="project" value="UniProtKB-EC"/>
</dbReference>
<dbReference type="InterPro" id="IPR000873">
    <property type="entry name" value="AMP-dep_synth/lig_dom"/>
</dbReference>
<feature type="domain" description="AMP-binding enzyme C-terminal" evidence="8">
    <location>
        <begin position="501"/>
        <end position="576"/>
    </location>
</feature>
<evidence type="ECO:0000256" key="5">
    <source>
        <dbReference type="ARBA" id="ARBA00047319"/>
    </source>
</evidence>
<dbReference type="FunFam" id="3.30.300.30:FF:000008">
    <property type="entry name" value="2,3-dihydroxybenzoate-AMP ligase"/>
    <property type="match status" value="1"/>
</dbReference>
<comment type="similarity">
    <text evidence="1">Belongs to the ATP-dependent AMP-binding enzyme family.</text>
</comment>
<name>A0AA38HRJ8_9CUCU</name>
<evidence type="ECO:0000256" key="1">
    <source>
        <dbReference type="ARBA" id="ARBA00006432"/>
    </source>
</evidence>
<dbReference type="InterPro" id="IPR025110">
    <property type="entry name" value="AMP-bd_C"/>
</dbReference>
<comment type="caution">
    <text evidence="9">The sequence shown here is derived from an EMBL/GenBank/DDBJ whole genome shotgun (WGS) entry which is preliminary data.</text>
</comment>
<dbReference type="Gene3D" id="3.40.50.980">
    <property type="match status" value="1"/>
</dbReference>
<dbReference type="EMBL" id="JALNTZ010000008">
    <property type="protein sequence ID" value="KAJ3642553.1"/>
    <property type="molecule type" value="Genomic_DNA"/>
</dbReference>
<dbReference type="Pfam" id="PF13193">
    <property type="entry name" value="AMP-binding_C"/>
    <property type="match status" value="1"/>
</dbReference>
<sequence length="591" mass="65744">MFAKSTTLKTIKTTIKCALYSTKPSYIHKLGDQPLKYITIGQLLQETASKFGDRKAVISVHQNEFLTFSELLQKADKLAAAFKNLNLEKGDRLGLWVPNMVEWYVTKMASARAGLITVCLNPVFEAPEIEYCVNKTGIKALVCADEFKHHDYYESLLTIAPELENCDPGKLKSTKVPSLKTVIRIGEENKRGTYNFGEILDRANSSEVANIAKLQHMISPDDGCSLYFTSVLFPSHSVKYLFHESFQGTTGKPKVALTTHFKLVNSAFFTGKRLQLSSKHHKLCAQVPLFHIYGTVVGIMAALNHASTIVLPTNGYQPSKTLDAIKNEKCTVIYGTPTMYTDLIQIQEKRTDPIAAEIAVIGGAPVTPYLIQQISETLNVTKVHPMYGITECSGAVFESVPTESETNHAPVEYVEDHFEVKVINESGGVVPFGTAGELCVKSYSTMVGYWEDEEKTNEILGRDGWLKTGDQFILEEDGSGRVVGRLKDVIIRGGQNIFPKEIEEFLVTHPNILDVQVIGTPHTRLGEEVCACITIKPQSHLTLEDIATFCKGKLAYFKIPSRMEIFDNFPKTVSGKIQKFKLKEILSEKNL</sequence>
<dbReference type="Pfam" id="PF00501">
    <property type="entry name" value="AMP-binding"/>
    <property type="match status" value="1"/>
</dbReference>
<protein>
    <recommendedName>
        <fullName evidence="4">Medium-chain acyl-CoA ligase ACSF2, mitochondrial</fullName>
    </recommendedName>
</protein>
<evidence type="ECO:0000256" key="2">
    <source>
        <dbReference type="ARBA" id="ARBA00022598"/>
    </source>
</evidence>
<dbReference type="SUPFAM" id="SSF56801">
    <property type="entry name" value="Acetyl-CoA synthetase-like"/>
    <property type="match status" value="1"/>
</dbReference>
<evidence type="ECO:0000256" key="6">
    <source>
        <dbReference type="ARBA" id="ARBA00048277"/>
    </source>
</evidence>
<feature type="domain" description="AMP-dependent synthetase/ligase" evidence="7">
    <location>
        <begin position="44"/>
        <end position="450"/>
    </location>
</feature>